<dbReference type="EMBL" id="WBKB01000005">
    <property type="protein sequence ID" value="KAB1642635.1"/>
    <property type="molecule type" value="Genomic_DNA"/>
</dbReference>
<dbReference type="InterPro" id="IPR022369">
    <property type="entry name" value="Integral_membrane_TerC_rswitch"/>
</dbReference>
<evidence type="ECO:0000256" key="5">
    <source>
        <dbReference type="ARBA" id="ARBA00023136"/>
    </source>
</evidence>
<comment type="caution">
    <text evidence="8">The sequence shown here is derived from an EMBL/GenBank/DDBJ whole genome shotgun (WGS) entry which is preliminary data.</text>
</comment>
<comment type="similarity">
    <text evidence="2">Belongs to the TerC family.</text>
</comment>
<dbReference type="OrthoDB" id="5242957at2"/>
<evidence type="ECO:0000256" key="2">
    <source>
        <dbReference type="ARBA" id="ARBA00007511"/>
    </source>
</evidence>
<evidence type="ECO:0000256" key="6">
    <source>
        <dbReference type="SAM" id="MobiDB-lite"/>
    </source>
</evidence>
<dbReference type="Proteomes" id="UP000433493">
    <property type="component" value="Unassembled WGS sequence"/>
</dbReference>
<protein>
    <submittedName>
        <fullName evidence="8">TerC/Alx family metal homeostasis membrane protein</fullName>
    </submittedName>
</protein>
<name>A0A7J5BA25_9MICO</name>
<sequence>MGHVDLWVWIISVAVIVGFFFFDFYSHVKHAHVPSIKESGLWTLFYVVIAVVFMVGVGWFWGWDHGGDFIAGYATEKALSVDNLFVFLMIMTGFKVPKIAQQKVLLIGIAMALVFRTVFIIAGAWVLNELSWVFYIFGAWLLFMAIRQFVESFDDSDPEMPKWVSKLGKIIPSSEHYNGDKWTIVEAGKKLATPLTIVVVALGMTDILFALDSIPAIFGITQEPYLVFMANAFALLGLRQMYFLLDALLTRLVFLDLGIAFILGFIGVKLVFHAMHVNELSWLNGGEPILWAPEIPTWFSLVFIMGVLVIATVTSLIYSSHHDDDDEDEDESSKTEAELGAKETTDEA</sequence>
<proteinExistence type="inferred from homology"/>
<evidence type="ECO:0000256" key="4">
    <source>
        <dbReference type="ARBA" id="ARBA00022989"/>
    </source>
</evidence>
<dbReference type="NCBIfam" id="TIGR03718">
    <property type="entry name" value="R_switched_Alx"/>
    <property type="match status" value="1"/>
</dbReference>
<dbReference type="AlphaFoldDB" id="A0A7J5BA25"/>
<keyword evidence="3 7" id="KW-0812">Transmembrane</keyword>
<feature type="transmembrane region" description="Helical" evidence="7">
    <location>
        <begin position="295"/>
        <end position="318"/>
    </location>
</feature>
<feature type="transmembrane region" description="Helical" evidence="7">
    <location>
        <begin position="6"/>
        <end position="28"/>
    </location>
</feature>
<feature type="transmembrane region" description="Helical" evidence="7">
    <location>
        <begin position="81"/>
        <end position="97"/>
    </location>
</feature>
<feature type="transmembrane region" description="Helical" evidence="7">
    <location>
        <begin position="132"/>
        <end position="150"/>
    </location>
</feature>
<keyword evidence="4 7" id="KW-1133">Transmembrane helix</keyword>
<gene>
    <name evidence="8" type="ORF">F8O05_09215</name>
</gene>
<evidence type="ECO:0000313" key="8">
    <source>
        <dbReference type="EMBL" id="KAB1642635.1"/>
    </source>
</evidence>
<evidence type="ECO:0000256" key="1">
    <source>
        <dbReference type="ARBA" id="ARBA00004141"/>
    </source>
</evidence>
<dbReference type="PANTHER" id="PTHR30238:SF0">
    <property type="entry name" value="THYLAKOID MEMBRANE PROTEIN TERC, CHLOROPLASTIC"/>
    <property type="match status" value="1"/>
</dbReference>
<feature type="transmembrane region" description="Helical" evidence="7">
    <location>
        <begin position="224"/>
        <end position="245"/>
    </location>
</feature>
<organism evidence="8 9">
    <name type="scientific">Gulosibacter chungangensis</name>
    <dbReference type="NCBI Taxonomy" id="979746"/>
    <lineage>
        <taxon>Bacteria</taxon>
        <taxon>Bacillati</taxon>
        <taxon>Actinomycetota</taxon>
        <taxon>Actinomycetes</taxon>
        <taxon>Micrococcales</taxon>
        <taxon>Microbacteriaceae</taxon>
        <taxon>Gulosibacter</taxon>
    </lineage>
</organism>
<accession>A0A7J5BA25</accession>
<feature type="transmembrane region" description="Helical" evidence="7">
    <location>
        <begin position="195"/>
        <end position="218"/>
    </location>
</feature>
<feature type="transmembrane region" description="Helical" evidence="7">
    <location>
        <begin position="252"/>
        <end position="275"/>
    </location>
</feature>
<feature type="transmembrane region" description="Helical" evidence="7">
    <location>
        <begin position="104"/>
        <end position="126"/>
    </location>
</feature>
<dbReference type="GO" id="GO:0016020">
    <property type="term" value="C:membrane"/>
    <property type="evidence" value="ECO:0007669"/>
    <property type="project" value="UniProtKB-SubCell"/>
</dbReference>
<feature type="compositionally biased region" description="Basic and acidic residues" evidence="6">
    <location>
        <begin position="332"/>
        <end position="348"/>
    </location>
</feature>
<comment type="subcellular location">
    <subcellularLocation>
        <location evidence="1">Membrane</location>
        <topology evidence="1">Multi-pass membrane protein</topology>
    </subcellularLocation>
</comment>
<dbReference type="Pfam" id="PF03741">
    <property type="entry name" value="TerC"/>
    <property type="match status" value="1"/>
</dbReference>
<evidence type="ECO:0000313" key="9">
    <source>
        <dbReference type="Proteomes" id="UP000433493"/>
    </source>
</evidence>
<dbReference type="InterPro" id="IPR005496">
    <property type="entry name" value="Integral_membrane_TerC"/>
</dbReference>
<evidence type="ECO:0000256" key="3">
    <source>
        <dbReference type="ARBA" id="ARBA00022692"/>
    </source>
</evidence>
<feature type="region of interest" description="Disordered" evidence="6">
    <location>
        <begin position="322"/>
        <end position="348"/>
    </location>
</feature>
<reference evidence="8 9" key="1">
    <citation type="submission" date="2019-09" db="EMBL/GenBank/DDBJ databases">
        <title>Phylogeny of genus Pseudoclavibacter and closely related genus.</title>
        <authorList>
            <person name="Li Y."/>
        </authorList>
    </citation>
    <scope>NUCLEOTIDE SEQUENCE [LARGE SCALE GENOMIC DNA]</scope>
    <source>
        <strain evidence="8 9">KCTC 13959</strain>
    </source>
</reference>
<keyword evidence="9" id="KW-1185">Reference proteome</keyword>
<feature type="transmembrane region" description="Helical" evidence="7">
    <location>
        <begin position="40"/>
        <end position="61"/>
    </location>
</feature>
<dbReference type="PANTHER" id="PTHR30238">
    <property type="entry name" value="MEMBRANE BOUND PREDICTED REDOX MODULATOR"/>
    <property type="match status" value="1"/>
</dbReference>
<evidence type="ECO:0000256" key="7">
    <source>
        <dbReference type="SAM" id="Phobius"/>
    </source>
</evidence>
<keyword evidence="5 7" id="KW-0472">Membrane</keyword>
<dbReference type="RefSeq" id="WP_158052438.1">
    <property type="nucleotide sequence ID" value="NZ_WBKB01000005.1"/>
</dbReference>